<feature type="region of interest" description="Disordered" evidence="4">
    <location>
        <begin position="736"/>
        <end position="965"/>
    </location>
</feature>
<evidence type="ECO:0000313" key="6">
    <source>
        <dbReference type="EMBL" id="KAK3314702.1"/>
    </source>
</evidence>
<feature type="compositionally biased region" description="Basic and acidic residues" evidence="4">
    <location>
        <begin position="701"/>
        <end position="716"/>
    </location>
</feature>
<feature type="region of interest" description="Disordered" evidence="4">
    <location>
        <begin position="1"/>
        <end position="100"/>
    </location>
</feature>
<keyword evidence="2" id="KW-0539">Nucleus</keyword>
<comment type="caution">
    <text evidence="6">The sequence shown here is derived from an EMBL/GenBank/DDBJ whole genome shotgun (WGS) entry which is preliminary data.</text>
</comment>
<feature type="compositionally biased region" description="Low complexity" evidence="4">
    <location>
        <begin position="914"/>
        <end position="923"/>
    </location>
</feature>
<feature type="compositionally biased region" description="Basic and acidic residues" evidence="4">
    <location>
        <begin position="935"/>
        <end position="944"/>
    </location>
</feature>
<feature type="region of interest" description="Disordered" evidence="4">
    <location>
        <begin position="129"/>
        <end position="152"/>
    </location>
</feature>
<dbReference type="AlphaFoldDB" id="A0AAE0M0L5"/>
<dbReference type="InterPro" id="IPR009057">
    <property type="entry name" value="Homeodomain-like_sf"/>
</dbReference>
<feature type="region of interest" description="Disordered" evidence="4">
    <location>
        <begin position="561"/>
        <end position="587"/>
    </location>
</feature>
<feature type="compositionally biased region" description="Low complexity" evidence="4">
    <location>
        <begin position="827"/>
        <end position="843"/>
    </location>
</feature>
<gene>
    <name evidence="6" type="ORF">B0H66DRAFT_482223</name>
</gene>
<dbReference type="InterPro" id="IPR001005">
    <property type="entry name" value="SANT/Myb"/>
</dbReference>
<dbReference type="GO" id="GO:0003691">
    <property type="term" value="F:double-stranded telomeric DNA binding"/>
    <property type="evidence" value="ECO:0007669"/>
    <property type="project" value="TreeGrafter"/>
</dbReference>
<evidence type="ECO:0000256" key="4">
    <source>
        <dbReference type="SAM" id="MobiDB-lite"/>
    </source>
</evidence>
<dbReference type="GO" id="GO:0010833">
    <property type="term" value="P:telomere maintenance via telomere lengthening"/>
    <property type="evidence" value="ECO:0007669"/>
    <property type="project" value="TreeGrafter"/>
</dbReference>
<feature type="region of interest" description="Disordered" evidence="4">
    <location>
        <begin position="693"/>
        <end position="716"/>
    </location>
</feature>
<dbReference type="EMBL" id="JAUEDM010000006">
    <property type="protein sequence ID" value="KAK3314702.1"/>
    <property type="molecule type" value="Genomic_DNA"/>
</dbReference>
<feature type="domain" description="HTH myb-type" evidence="5">
    <location>
        <begin position="615"/>
        <end position="667"/>
    </location>
</feature>
<dbReference type="PANTHER" id="PTHR47807:SF1">
    <property type="entry name" value="PROTEIN TBF1"/>
    <property type="match status" value="1"/>
</dbReference>
<proteinExistence type="predicted"/>
<name>A0AAE0M0L5_9PEZI</name>
<dbReference type="CDD" id="cd11660">
    <property type="entry name" value="SANT_TRF"/>
    <property type="match status" value="1"/>
</dbReference>
<feature type="compositionally biased region" description="Basic and acidic residues" evidence="4">
    <location>
        <begin position="72"/>
        <end position="91"/>
    </location>
</feature>
<organism evidence="6 7">
    <name type="scientific">Apodospora peruviana</name>
    <dbReference type="NCBI Taxonomy" id="516989"/>
    <lineage>
        <taxon>Eukaryota</taxon>
        <taxon>Fungi</taxon>
        <taxon>Dikarya</taxon>
        <taxon>Ascomycota</taxon>
        <taxon>Pezizomycotina</taxon>
        <taxon>Sordariomycetes</taxon>
        <taxon>Sordariomycetidae</taxon>
        <taxon>Sordariales</taxon>
        <taxon>Lasiosphaeriaceae</taxon>
        <taxon>Apodospora</taxon>
    </lineage>
</organism>
<dbReference type="Gene3D" id="1.10.10.60">
    <property type="entry name" value="Homeodomain-like"/>
    <property type="match status" value="1"/>
</dbReference>
<evidence type="ECO:0000313" key="7">
    <source>
        <dbReference type="Proteomes" id="UP001283341"/>
    </source>
</evidence>
<accession>A0AAE0M0L5</accession>
<feature type="compositionally biased region" description="Basic and acidic residues" evidence="4">
    <location>
        <begin position="23"/>
        <end position="37"/>
    </location>
</feature>
<keyword evidence="7" id="KW-1185">Reference proteome</keyword>
<keyword evidence="3" id="KW-0131">Cell cycle</keyword>
<dbReference type="PANTHER" id="PTHR47807">
    <property type="entry name" value="PROTEIN TBF1"/>
    <property type="match status" value="1"/>
</dbReference>
<evidence type="ECO:0000256" key="1">
    <source>
        <dbReference type="ARBA" id="ARBA00023125"/>
    </source>
</evidence>
<dbReference type="InterPro" id="IPR052833">
    <property type="entry name" value="Telomeric_DNA-bd_trans-reg"/>
</dbReference>
<feature type="compositionally biased region" description="Low complexity" evidence="4">
    <location>
        <begin position="736"/>
        <end position="773"/>
    </location>
</feature>
<evidence type="ECO:0000256" key="2">
    <source>
        <dbReference type="ARBA" id="ARBA00023242"/>
    </source>
</evidence>
<protein>
    <submittedName>
        <fullName evidence="6">Telomere repeat binding factor-domain-containing protein</fullName>
    </submittedName>
</protein>
<evidence type="ECO:0000256" key="3">
    <source>
        <dbReference type="ARBA" id="ARBA00023306"/>
    </source>
</evidence>
<reference evidence="6" key="2">
    <citation type="submission" date="2023-06" db="EMBL/GenBank/DDBJ databases">
        <authorList>
            <consortium name="Lawrence Berkeley National Laboratory"/>
            <person name="Haridas S."/>
            <person name="Hensen N."/>
            <person name="Bonometti L."/>
            <person name="Westerberg I."/>
            <person name="Brannstrom I.O."/>
            <person name="Guillou S."/>
            <person name="Cros-Aarteil S."/>
            <person name="Calhoun S."/>
            <person name="Kuo A."/>
            <person name="Mondo S."/>
            <person name="Pangilinan J."/>
            <person name="Riley R."/>
            <person name="Labutti K."/>
            <person name="Andreopoulos B."/>
            <person name="Lipzen A."/>
            <person name="Chen C."/>
            <person name="Yanf M."/>
            <person name="Daum C."/>
            <person name="Ng V."/>
            <person name="Clum A."/>
            <person name="Steindorff A."/>
            <person name="Ohm R."/>
            <person name="Martin F."/>
            <person name="Silar P."/>
            <person name="Natvig D."/>
            <person name="Lalanne C."/>
            <person name="Gautier V."/>
            <person name="Ament-Velasquez S.L."/>
            <person name="Kruys A."/>
            <person name="Hutchinson M.I."/>
            <person name="Powell A.J."/>
            <person name="Barry K."/>
            <person name="Miller A.N."/>
            <person name="Grigoriev I.V."/>
            <person name="Debuchy R."/>
            <person name="Gladieux P."/>
            <person name="Thoren M.H."/>
            <person name="Johannesson H."/>
        </authorList>
    </citation>
    <scope>NUCLEOTIDE SEQUENCE</scope>
    <source>
        <strain evidence="6">CBS 118394</strain>
    </source>
</reference>
<dbReference type="GO" id="GO:0042803">
    <property type="term" value="F:protein homodimerization activity"/>
    <property type="evidence" value="ECO:0007669"/>
    <property type="project" value="InterPro"/>
</dbReference>
<feature type="compositionally biased region" description="Polar residues" evidence="4">
    <location>
        <begin position="955"/>
        <end position="965"/>
    </location>
</feature>
<reference evidence="6" key="1">
    <citation type="journal article" date="2023" name="Mol. Phylogenet. Evol.">
        <title>Genome-scale phylogeny and comparative genomics of the fungal order Sordariales.</title>
        <authorList>
            <person name="Hensen N."/>
            <person name="Bonometti L."/>
            <person name="Westerberg I."/>
            <person name="Brannstrom I.O."/>
            <person name="Guillou S."/>
            <person name="Cros-Aarteil S."/>
            <person name="Calhoun S."/>
            <person name="Haridas S."/>
            <person name="Kuo A."/>
            <person name="Mondo S."/>
            <person name="Pangilinan J."/>
            <person name="Riley R."/>
            <person name="LaButti K."/>
            <person name="Andreopoulos B."/>
            <person name="Lipzen A."/>
            <person name="Chen C."/>
            <person name="Yan M."/>
            <person name="Daum C."/>
            <person name="Ng V."/>
            <person name="Clum A."/>
            <person name="Steindorff A."/>
            <person name="Ohm R.A."/>
            <person name="Martin F."/>
            <person name="Silar P."/>
            <person name="Natvig D.O."/>
            <person name="Lalanne C."/>
            <person name="Gautier V."/>
            <person name="Ament-Velasquez S.L."/>
            <person name="Kruys A."/>
            <person name="Hutchinson M.I."/>
            <person name="Powell A.J."/>
            <person name="Barry K."/>
            <person name="Miller A.N."/>
            <person name="Grigoriev I.V."/>
            <person name="Debuchy R."/>
            <person name="Gladieux P."/>
            <person name="Hiltunen Thoren M."/>
            <person name="Johannesson H."/>
        </authorList>
    </citation>
    <scope>NUCLEOTIDE SEQUENCE</scope>
    <source>
        <strain evidence="6">CBS 118394</strain>
    </source>
</reference>
<dbReference type="SUPFAM" id="SSF46689">
    <property type="entry name" value="Homeodomain-like"/>
    <property type="match status" value="1"/>
</dbReference>
<dbReference type="InterPro" id="IPR017930">
    <property type="entry name" value="Myb_dom"/>
</dbReference>
<dbReference type="SMART" id="SM00717">
    <property type="entry name" value="SANT"/>
    <property type="match status" value="1"/>
</dbReference>
<keyword evidence="1" id="KW-0238">DNA-binding</keyword>
<dbReference type="FunFam" id="1.10.10.60:FF:000137">
    <property type="entry name" value="MYB DNA binding protein"/>
    <property type="match status" value="1"/>
</dbReference>
<dbReference type="InterPro" id="IPR013867">
    <property type="entry name" value="Telomere_rpt-bd_fac_dimer_dom"/>
</dbReference>
<feature type="compositionally biased region" description="Pro residues" evidence="4">
    <location>
        <begin position="891"/>
        <end position="900"/>
    </location>
</feature>
<feature type="compositionally biased region" description="Low complexity" evidence="4">
    <location>
        <begin position="850"/>
        <end position="890"/>
    </location>
</feature>
<dbReference type="Pfam" id="PF08558">
    <property type="entry name" value="TRF"/>
    <property type="match status" value="1"/>
</dbReference>
<dbReference type="PROSITE" id="PS51294">
    <property type="entry name" value="HTH_MYB"/>
    <property type="match status" value="1"/>
</dbReference>
<evidence type="ECO:0000259" key="5">
    <source>
        <dbReference type="PROSITE" id="PS51294"/>
    </source>
</evidence>
<sequence length="965" mass="105313">MPPTTEPDVPQPTQEPQAVEETQTDHDHDLFSAHANDDLLASLQAAVSQPPPVTYAVPAQEAGHPSSPKRARSPDLFDLDNGKRAKTDHTGDGGQAADEPHDDIAGFDMAAMLENALGSFDGHFGLHEAPTGTGNAHEVRPHSSTTATPGPEKVENRFMKASSNSTYVMRSMSLPVLGNIAVQILLRLSQQSRADTELLLSDTDSEFRRAYDILRDIFGPARKVFSESPLLFPDELDISDSEDRETIRMSNLAATAVSVFGTHEVALKDIHDSFFSIFVQEDAEIKEPLTDLLISLKTRLFIDALGEQTEGQQISELLDKIFAATMEESLKQRSGDVALNSDEERLVTMVNERREILARPGVDEDHKESLASQFSSNDFAQNLSTFLQSHLGIVVEYAEKYGVNIPLSEEPVQTENAQHHHQDEHVDLAALIQSEISQHNVSKEIHSDEIMAEAPLSLSEGLDLGKLLEQSLASHIPEQKDGLLEQLEQHDPNDHSDMFSQKDLAALISEKLGSDGLDSLAHGLPNIDTPSHSHDVHATNNALANQYMAQVNQTHSSPYTSYTQAAAPAAPAPGGEDTLPPNQSSPTSVLYERARQAAVAKSSSTTRREGLHSTRRPWTPEEEKALMAGLDMVKGPHWSQILSLFGPSGTISDILKDRTQVQLKDKARNLKLFFLKTNSEMPYYLQSVTGELKTRAPSQAARKEAEEKARLNSEEEKARIQGIMTLASFENNHHPIASSPLAASPSVRASPIVPGARGTGTTAPTSTTHAPTTSVPALAPMPISPLVKTEPVDRHQPSHGSTLPHIQPAPAPQHPAYKSHTGPIHHPQTQQKPQAKQQTQSQASPPPHQQQPQPQKHQQQQPQQQHQQQSQQPQQPQCLQAPQSQTSHSQAPPPLLPTSPPQHQTQSHPPPAAPTNHHNNHQNFALPPMPPNHHSTPDHQDTKLFETLQAAIAATPSTVSETQAG</sequence>
<dbReference type="Proteomes" id="UP001283341">
    <property type="component" value="Unassembled WGS sequence"/>
</dbReference>